<comment type="subcellular location">
    <subcellularLocation>
        <location evidence="1">Cytoplasm</location>
    </subcellularLocation>
</comment>
<dbReference type="InterPro" id="IPR015943">
    <property type="entry name" value="WD40/YVTN_repeat-like_dom_sf"/>
</dbReference>
<gene>
    <name evidence="6" type="ORF">Ciccas_009330</name>
</gene>
<keyword evidence="3" id="KW-0853">WD repeat</keyword>
<accession>A0ABD2PXC7</accession>
<name>A0ABD2PXC7_9PLAT</name>
<evidence type="ECO:0000256" key="1">
    <source>
        <dbReference type="ARBA" id="ARBA00004496"/>
    </source>
</evidence>
<dbReference type="GO" id="GO:0008033">
    <property type="term" value="P:tRNA processing"/>
    <property type="evidence" value="ECO:0007669"/>
    <property type="project" value="UniProtKB-KW"/>
</dbReference>
<proteinExistence type="predicted"/>
<evidence type="ECO:0000256" key="2">
    <source>
        <dbReference type="ARBA" id="ARBA00022490"/>
    </source>
</evidence>
<evidence type="ECO:0000256" key="4">
    <source>
        <dbReference type="ARBA" id="ARBA00022694"/>
    </source>
</evidence>
<keyword evidence="2" id="KW-0963">Cytoplasm</keyword>
<protein>
    <submittedName>
        <fullName evidence="6">Uncharacterized protein</fullName>
    </submittedName>
</protein>
<dbReference type="PANTHER" id="PTHR14344:SF3">
    <property type="entry name" value="WD REPEAT-CONTAINING PROTEIN 6"/>
    <property type="match status" value="1"/>
</dbReference>
<dbReference type="PANTHER" id="PTHR14344">
    <property type="entry name" value="WD REPEAT PROTEIN"/>
    <property type="match status" value="1"/>
</dbReference>
<dbReference type="AlphaFoldDB" id="A0ABD2PXC7"/>
<sequence length="322" mass="35151">MDINTCWARRRSDGTVWCLTGGEGCQLYSWQLRNGDSRASSVEALPQAHISSIRAMSVSVPAQKYLLTAGGRGQICLWRMSSWGSKPSLVGWTRIRLPQEASSSACDFRIMALFAHEIGPDQLQLYYATSHGEFAQMSVRDCVSSATFAKPELLIETNSCILTMSALSLDNHFSFMLGDSRGQLHIHPQNLPQLQPGKSALNALSAQQHSAHCFSVLCGSDDGSVRIATVRETSMYWESDLINHYAAIVDVALKDEIGISLGADHRLSTIQIRGGEMSLLRTLVLNGIGDPHCLLLLEDQVLVCGLGVQLVRLLSDAKNCSS</sequence>
<dbReference type="Proteomes" id="UP001626550">
    <property type="component" value="Unassembled WGS sequence"/>
</dbReference>
<dbReference type="InterPro" id="IPR051973">
    <property type="entry name" value="tRNA_Anticodon_Mtase-Reg"/>
</dbReference>
<evidence type="ECO:0000256" key="5">
    <source>
        <dbReference type="ARBA" id="ARBA00022737"/>
    </source>
</evidence>
<dbReference type="GO" id="GO:0005737">
    <property type="term" value="C:cytoplasm"/>
    <property type="evidence" value="ECO:0007669"/>
    <property type="project" value="UniProtKB-SubCell"/>
</dbReference>
<comment type="caution">
    <text evidence="6">The sequence shown here is derived from an EMBL/GenBank/DDBJ whole genome shotgun (WGS) entry which is preliminary data.</text>
</comment>
<evidence type="ECO:0000313" key="6">
    <source>
        <dbReference type="EMBL" id="KAL3312083.1"/>
    </source>
</evidence>
<keyword evidence="5" id="KW-0677">Repeat</keyword>
<dbReference type="EMBL" id="JBJKFK010001870">
    <property type="protein sequence ID" value="KAL3312083.1"/>
    <property type="molecule type" value="Genomic_DNA"/>
</dbReference>
<keyword evidence="4" id="KW-0819">tRNA processing</keyword>
<evidence type="ECO:0000256" key="3">
    <source>
        <dbReference type="ARBA" id="ARBA00022574"/>
    </source>
</evidence>
<dbReference type="InterPro" id="IPR036322">
    <property type="entry name" value="WD40_repeat_dom_sf"/>
</dbReference>
<reference evidence="6 7" key="1">
    <citation type="submission" date="2024-11" db="EMBL/GenBank/DDBJ databases">
        <title>Adaptive evolution of stress response genes in parasites aligns with host niche diversity.</title>
        <authorList>
            <person name="Hahn C."/>
            <person name="Resl P."/>
        </authorList>
    </citation>
    <scope>NUCLEOTIDE SEQUENCE [LARGE SCALE GENOMIC DNA]</scope>
    <source>
        <strain evidence="6">EGGRZ-B1_66</strain>
        <tissue evidence="6">Body</tissue>
    </source>
</reference>
<organism evidence="6 7">
    <name type="scientific">Cichlidogyrus casuarinus</name>
    <dbReference type="NCBI Taxonomy" id="1844966"/>
    <lineage>
        <taxon>Eukaryota</taxon>
        <taxon>Metazoa</taxon>
        <taxon>Spiralia</taxon>
        <taxon>Lophotrochozoa</taxon>
        <taxon>Platyhelminthes</taxon>
        <taxon>Monogenea</taxon>
        <taxon>Monopisthocotylea</taxon>
        <taxon>Dactylogyridea</taxon>
        <taxon>Ancyrocephalidae</taxon>
        <taxon>Cichlidogyrus</taxon>
    </lineage>
</organism>
<dbReference type="Gene3D" id="2.130.10.10">
    <property type="entry name" value="YVTN repeat-like/Quinoprotein amine dehydrogenase"/>
    <property type="match status" value="1"/>
</dbReference>
<dbReference type="SUPFAM" id="SSF50978">
    <property type="entry name" value="WD40 repeat-like"/>
    <property type="match status" value="1"/>
</dbReference>
<evidence type="ECO:0000313" key="7">
    <source>
        <dbReference type="Proteomes" id="UP001626550"/>
    </source>
</evidence>
<keyword evidence="7" id="KW-1185">Reference proteome</keyword>